<reference evidence="3" key="1">
    <citation type="submission" date="2016-12" db="EMBL/GenBank/DDBJ databases">
        <authorList>
            <person name="Gaudriault S."/>
        </authorList>
    </citation>
    <scope>NUCLEOTIDE SEQUENCE [LARGE SCALE GENOMIC DNA]</scope>
    <source>
        <strain evidence="3">HGB1681 (deposited as PTA-6826 in the American Type Culture Collection)</strain>
    </source>
</reference>
<dbReference type="Proteomes" id="UP000196435">
    <property type="component" value="Unassembled WGS sequence"/>
</dbReference>
<evidence type="ECO:0000313" key="2">
    <source>
        <dbReference type="EMBL" id="SIP74960.1"/>
    </source>
</evidence>
<evidence type="ECO:0000313" key="3">
    <source>
        <dbReference type="Proteomes" id="UP000196435"/>
    </source>
</evidence>
<keyword evidence="4" id="KW-1185">Reference proteome</keyword>
<gene>
    <name evidence="1" type="ORF">Xinn_01318</name>
    <name evidence="2" type="ORF">XIS1_890108</name>
</gene>
<name>A0A1N6N1L4_9GAMM</name>
<dbReference type="Proteomes" id="UP000224871">
    <property type="component" value="Unassembled WGS sequence"/>
</dbReference>
<reference evidence="1 4" key="3">
    <citation type="journal article" date="2017" name="Nat. Microbiol.">
        <title>Natural product diversity associated with the nematode symbionts Photorhabdus and Xenorhabdus.</title>
        <authorList>
            <person name="Tobias N.J."/>
            <person name="Wolff H."/>
            <person name="Djahanschiri B."/>
            <person name="Grundmann F."/>
            <person name="Kronenwerth M."/>
            <person name="Shi Y.M."/>
            <person name="Simonyi S."/>
            <person name="Grun P."/>
            <person name="Shapiro-Ilan D."/>
            <person name="Pidot S.J."/>
            <person name="Stinear T.P."/>
            <person name="Ebersberger I."/>
            <person name="Bode H.B."/>
        </authorList>
    </citation>
    <scope>NUCLEOTIDE SEQUENCE [LARGE SCALE GENOMIC DNA]</scope>
    <source>
        <strain evidence="1 4">DSM 16336</strain>
    </source>
</reference>
<reference evidence="2" key="2">
    <citation type="submission" date="2016-12" db="EMBL/GenBank/DDBJ databases">
        <authorList>
            <person name="Song W.-J."/>
            <person name="Kurnit D.M."/>
        </authorList>
    </citation>
    <scope>NUCLEOTIDE SEQUENCE [LARGE SCALE GENOMIC DNA]</scope>
    <source>
        <strain evidence="2">HGB1681</strain>
    </source>
</reference>
<sequence length="38" mass="4197">MSSEYLDKVLIAGYSGIGQEMNIHALALLLHCVLCFEN</sequence>
<dbReference type="AlphaFoldDB" id="A0A1N6N1L4"/>
<evidence type="ECO:0000313" key="4">
    <source>
        <dbReference type="Proteomes" id="UP000224871"/>
    </source>
</evidence>
<accession>A0A1N6N1L4</accession>
<dbReference type="EMBL" id="NIBU01000010">
    <property type="protein sequence ID" value="PHM37046.1"/>
    <property type="molecule type" value="Genomic_DNA"/>
</dbReference>
<organism evidence="2 3">
    <name type="scientific">Xenorhabdus innexi</name>
    <dbReference type="NCBI Taxonomy" id="290109"/>
    <lineage>
        <taxon>Bacteria</taxon>
        <taxon>Pseudomonadati</taxon>
        <taxon>Pseudomonadota</taxon>
        <taxon>Gammaproteobacteria</taxon>
        <taxon>Enterobacterales</taxon>
        <taxon>Morganellaceae</taxon>
        <taxon>Xenorhabdus</taxon>
    </lineage>
</organism>
<evidence type="ECO:0000313" key="1">
    <source>
        <dbReference type="EMBL" id="PHM37046.1"/>
    </source>
</evidence>
<proteinExistence type="predicted"/>
<dbReference type="EMBL" id="FTLG01000235">
    <property type="protein sequence ID" value="SIP74960.1"/>
    <property type="molecule type" value="Genomic_DNA"/>
</dbReference>
<protein>
    <submittedName>
        <fullName evidence="2">Uncharacterized protein</fullName>
    </submittedName>
</protein>